<sequence>MTLFQFSKIIYLLLIVTFFERFSHFLIIPFLSIYLIQEFSYSSLEIGIILSSSGCTALIISFILAPMLSTVNKKKIILCSIFTAFISFVIFPYIHSYYGFLFFTIINTIASSLLSPTYKTLLTLYSETSRKRLVFNIRYYLINIAAALGPFISIQIQEVSSLKNVCIFISFIYFINFIFFLFSSIEEKRSENPKLNYLTSFGIIKRNKAYVLLLLGSIFFVFGYSQILSSIPQFFAIKSHSKATSIYGYLLSINGVIALTCQYFIYLLNKRYSHKSCIILGAITLTLGLFTFGLTENIVLLAFAMIVFTMGEMLVFTTIDIRIDEITDKYNKGAYYSLLGLQNIGSLLAPVIGGLIITQFKSGMLIFSILSLITSFSIVLFYKSNKIKI</sequence>
<feature type="transmembrane region" description="Helical" evidence="7">
    <location>
        <begin position="162"/>
        <end position="182"/>
    </location>
</feature>
<evidence type="ECO:0000259" key="8">
    <source>
        <dbReference type="PROSITE" id="PS50850"/>
    </source>
</evidence>
<dbReference type="PANTHER" id="PTHR23517">
    <property type="entry name" value="RESISTANCE PROTEIN MDTM, PUTATIVE-RELATED-RELATED"/>
    <property type="match status" value="1"/>
</dbReference>
<dbReference type="Gene3D" id="1.20.1250.20">
    <property type="entry name" value="MFS general substrate transporter like domains"/>
    <property type="match status" value="1"/>
</dbReference>
<keyword evidence="9" id="KW-0614">Plasmid</keyword>
<dbReference type="GO" id="GO:0022857">
    <property type="term" value="F:transmembrane transporter activity"/>
    <property type="evidence" value="ECO:0007669"/>
    <property type="project" value="InterPro"/>
</dbReference>
<feature type="transmembrane region" description="Helical" evidence="7">
    <location>
        <begin position="12"/>
        <end position="36"/>
    </location>
</feature>
<feature type="transmembrane region" description="Helical" evidence="7">
    <location>
        <begin position="48"/>
        <end position="69"/>
    </location>
</feature>
<evidence type="ECO:0000256" key="5">
    <source>
        <dbReference type="ARBA" id="ARBA00022989"/>
    </source>
</evidence>
<keyword evidence="2" id="KW-0813">Transport</keyword>
<feature type="transmembrane region" description="Helical" evidence="7">
    <location>
        <begin position="247"/>
        <end position="265"/>
    </location>
</feature>
<dbReference type="SUPFAM" id="SSF103473">
    <property type="entry name" value="MFS general substrate transporter"/>
    <property type="match status" value="1"/>
</dbReference>
<evidence type="ECO:0000256" key="4">
    <source>
        <dbReference type="ARBA" id="ARBA00022692"/>
    </source>
</evidence>
<proteinExistence type="predicted"/>
<evidence type="ECO:0000256" key="3">
    <source>
        <dbReference type="ARBA" id="ARBA00022475"/>
    </source>
</evidence>
<feature type="transmembrane region" description="Helical" evidence="7">
    <location>
        <begin position="300"/>
        <end position="321"/>
    </location>
</feature>
<evidence type="ECO:0000256" key="6">
    <source>
        <dbReference type="ARBA" id="ARBA00023136"/>
    </source>
</evidence>
<organism evidence="9">
    <name type="scientific">Staphylococcus lugdunensis</name>
    <dbReference type="NCBI Taxonomy" id="28035"/>
    <lineage>
        <taxon>Bacteria</taxon>
        <taxon>Bacillati</taxon>
        <taxon>Bacillota</taxon>
        <taxon>Bacilli</taxon>
        <taxon>Bacillales</taxon>
        <taxon>Staphylococcaceae</taxon>
        <taxon>Staphylococcus</taxon>
    </lineage>
</organism>
<dbReference type="InterPro" id="IPR011701">
    <property type="entry name" value="MFS"/>
</dbReference>
<feature type="transmembrane region" description="Helical" evidence="7">
    <location>
        <begin position="277"/>
        <end position="294"/>
    </location>
</feature>
<reference evidence="9" key="1">
    <citation type="journal article" date="2016" name="Antimicrob. Agents Chemother.">
        <title>Emergence of ileS2-Carrying, Multidrug-Resistant Plasmids in Staphylococcus lugdunensis.</title>
        <authorList>
            <person name="Ho P.L."/>
            <person name="Liu M.C."/>
            <person name="Chow K.H."/>
            <person name="Tse C.W."/>
            <person name="Lo W.U."/>
            <person name="Mak S.K."/>
            <person name="Lo W.K."/>
        </authorList>
    </citation>
    <scope>NUCLEOTIDE SEQUENCE</scope>
    <source>
        <strain evidence="9">Tlug63N-4</strain>
        <plasmid evidence="9">pT63N</plasmid>
    </source>
</reference>
<feature type="transmembrane region" description="Helical" evidence="7">
    <location>
        <begin position="333"/>
        <end position="357"/>
    </location>
</feature>
<dbReference type="PANTHER" id="PTHR23517:SF2">
    <property type="entry name" value="MULTIDRUG RESISTANCE PROTEIN MDTH"/>
    <property type="match status" value="1"/>
</dbReference>
<dbReference type="InterPro" id="IPR050171">
    <property type="entry name" value="MFS_Transporters"/>
</dbReference>
<dbReference type="EMBL" id="KU882686">
    <property type="protein sequence ID" value="ANW07995.1"/>
    <property type="molecule type" value="Genomic_DNA"/>
</dbReference>
<dbReference type="GO" id="GO:0005886">
    <property type="term" value="C:plasma membrane"/>
    <property type="evidence" value="ECO:0007669"/>
    <property type="project" value="UniProtKB-SubCell"/>
</dbReference>
<feature type="transmembrane region" description="Helical" evidence="7">
    <location>
        <begin position="100"/>
        <end position="118"/>
    </location>
</feature>
<dbReference type="InterPro" id="IPR036259">
    <property type="entry name" value="MFS_trans_sf"/>
</dbReference>
<gene>
    <name evidence="9" type="ORF">pT63N_9</name>
</gene>
<feature type="transmembrane region" description="Helical" evidence="7">
    <location>
        <begin position="363"/>
        <end position="382"/>
    </location>
</feature>
<dbReference type="PROSITE" id="PS50850">
    <property type="entry name" value="MFS"/>
    <property type="match status" value="1"/>
</dbReference>
<evidence type="ECO:0000256" key="2">
    <source>
        <dbReference type="ARBA" id="ARBA00022448"/>
    </source>
</evidence>
<feature type="transmembrane region" description="Helical" evidence="7">
    <location>
        <begin position="76"/>
        <end position="94"/>
    </location>
</feature>
<dbReference type="Pfam" id="PF07690">
    <property type="entry name" value="MFS_1"/>
    <property type="match status" value="1"/>
</dbReference>
<keyword evidence="5 7" id="KW-1133">Transmembrane helix</keyword>
<geneLocation type="plasmid" evidence="9">
    <name>pT63N</name>
</geneLocation>
<evidence type="ECO:0000256" key="1">
    <source>
        <dbReference type="ARBA" id="ARBA00004651"/>
    </source>
</evidence>
<dbReference type="AlphaFoldDB" id="A0A1B1UY54"/>
<accession>A0A1B1UY54</accession>
<feature type="domain" description="Major facilitator superfamily (MFS) profile" evidence="8">
    <location>
        <begin position="9"/>
        <end position="386"/>
    </location>
</feature>
<keyword evidence="4 7" id="KW-0812">Transmembrane</keyword>
<keyword evidence="6 7" id="KW-0472">Membrane</keyword>
<dbReference type="InterPro" id="IPR020846">
    <property type="entry name" value="MFS_dom"/>
</dbReference>
<keyword evidence="3" id="KW-1003">Cell membrane</keyword>
<evidence type="ECO:0000313" key="9">
    <source>
        <dbReference type="EMBL" id="ANW07995.1"/>
    </source>
</evidence>
<evidence type="ECO:0000256" key="7">
    <source>
        <dbReference type="SAM" id="Phobius"/>
    </source>
</evidence>
<name>A0A1B1UY54_STALU</name>
<comment type="subcellular location">
    <subcellularLocation>
        <location evidence="1">Cell membrane</location>
        <topology evidence="1">Multi-pass membrane protein</topology>
    </subcellularLocation>
</comment>
<feature type="transmembrane region" description="Helical" evidence="7">
    <location>
        <begin position="209"/>
        <end position="227"/>
    </location>
</feature>
<feature type="transmembrane region" description="Helical" evidence="7">
    <location>
        <begin position="139"/>
        <end position="156"/>
    </location>
</feature>
<protein>
    <submittedName>
        <fullName evidence="9">MFS transporter</fullName>
    </submittedName>
</protein>